<reference evidence="2 3" key="1">
    <citation type="submission" date="2019-08" db="EMBL/GenBank/DDBJ databases">
        <title>Whole genome of Aphis craccivora.</title>
        <authorList>
            <person name="Voronova N.V."/>
            <person name="Shulinski R.S."/>
            <person name="Bandarenka Y.V."/>
            <person name="Zhorov D.G."/>
            <person name="Warner D."/>
        </authorList>
    </citation>
    <scope>NUCLEOTIDE SEQUENCE [LARGE SCALE GENOMIC DNA]</scope>
    <source>
        <strain evidence="2">180601</strain>
        <tissue evidence="2">Whole Body</tissue>
    </source>
</reference>
<dbReference type="OrthoDB" id="6630062at2759"/>
<evidence type="ECO:0000313" key="2">
    <source>
        <dbReference type="EMBL" id="KAF0714777.1"/>
    </source>
</evidence>
<accession>A0A6G0W1K5</accession>
<proteinExistence type="predicted"/>
<organism evidence="2 3">
    <name type="scientific">Aphis craccivora</name>
    <name type="common">Cowpea aphid</name>
    <dbReference type="NCBI Taxonomy" id="307492"/>
    <lineage>
        <taxon>Eukaryota</taxon>
        <taxon>Metazoa</taxon>
        <taxon>Ecdysozoa</taxon>
        <taxon>Arthropoda</taxon>
        <taxon>Hexapoda</taxon>
        <taxon>Insecta</taxon>
        <taxon>Pterygota</taxon>
        <taxon>Neoptera</taxon>
        <taxon>Paraneoptera</taxon>
        <taxon>Hemiptera</taxon>
        <taxon>Sternorrhyncha</taxon>
        <taxon>Aphidomorpha</taxon>
        <taxon>Aphidoidea</taxon>
        <taxon>Aphididae</taxon>
        <taxon>Aphidini</taxon>
        <taxon>Aphis</taxon>
        <taxon>Aphis</taxon>
    </lineage>
</organism>
<dbReference type="EMBL" id="VUJU01010325">
    <property type="protein sequence ID" value="KAF0714777.1"/>
    <property type="molecule type" value="Genomic_DNA"/>
</dbReference>
<gene>
    <name evidence="2" type="ORF">FWK35_00034316</name>
</gene>
<feature type="region of interest" description="Disordered" evidence="1">
    <location>
        <begin position="1"/>
        <end position="36"/>
    </location>
</feature>
<feature type="compositionally biased region" description="Polar residues" evidence="1">
    <location>
        <begin position="18"/>
        <end position="36"/>
    </location>
</feature>
<dbReference type="Proteomes" id="UP000478052">
    <property type="component" value="Unassembled WGS sequence"/>
</dbReference>
<dbReference type="AlphaFoldDB" id="A0A6G0W1K5"/>
<evidence type="ECO:0000256" key="1">
    <source>
        <dbReference type="SAM" id="MobiDB-lite"/>
    </source>
</evidence>
<name>A0A6G0W1K5_APHCR</name>
<sequence length="115" mass="13264">MNTADGWITEQRTKRLHFNSSNSHTESPTSLQNQKSKLFRTTNRYEVLSQNENENKPDDSVDHDMTANVAEHLIKPPLPIYIKGVLHFPILCTELIELIEVDNFICKSTVDRLKI</sequence>
<keyword evidence="3" id="KW-1185">Reference proteome</keyword>
<comment type="caution">
    <text evidence="2">The sequence shown here is derived from an EMBL/GenBank/DDBJ whole genome shotgun (WGS) entry which is preliminary data.</text>
</comment>
<protein>
    <submittedName>
        <fullName evidence="2">Formin-F-like</fullName>
    </submittedName>
</protein>
<evidence type="ECO:0000313" key="3">
    <source>
        <dbReference type="Proteomes" id="UP000478052"/>
    </source>
</evidence>